<evidence type="ECO:0000256" key="3">
    <source>
        <dbReference type="ARBA" id="ARBA00023237"/>
    </source>
</evidence>
<reference evidence="5" key="1">
    <citation type="submission" date="2022-03" db="EMBL/GenBank/DDBJ databases">
        <title>Identification of a novel bacterium isolated from mangrove sediments.</title>
        <authorList>
            <person name="Pan X."/>
        </authorList>
    </citation>
    <scope>NUCLEOTIDE SEQUENCE</scope>
    <source>
        <strain evidence="5">B2637</strain>
    </source>
</reference>
<evidence type="ECO:0000313" key="5">
    <source>
        <dbReference type="EMBL" id="MCJ1962831.1"/>
    </source>
</evidence>
<protein>
    <submittedName>
        <fullName evidence="5">Outer membrane protein assembly factor BamE</fullName>
    </submittedName>
</protein>
<gene>
    <name evidence="5" type="ORF">MTR65_19275</name>
</gene>
<dbReference type="PROSITE" id="PS51257">
    <property type="entry name" value="PROKAR_LIPOPROTEIN"/>
    <property type="match status" value="1"/>
</dbReference>
<evidence type="ECO:0000256" key="1">
    <source>
        <dbReference type="ARBA" id="ARBA00022729"/>
    </source>
</evidence>
<sequence length="164" mass="17598">MGNRGLKLRSAGALLALGALVAGCSSIKDHRGYIVDQTLVDSVQPGVDNRQSVERTLGRPTFESQFGAKDWYYVSQTVKTPAFRKPRTDQQTVFRVQFDANDNVLDVQRRGMEQVARISPNGDKTPTLGRHRTLLEDLFGNIGAVGTGGMGGGQAPQGPGPNGS</sequence>
<keyword evidence="2" id="KW-0472">Membrane</keyword>
<dbReference type="PANTHER" id="PTHR37482">
    <property type="entry name" value="OUTER MEMBRANE PROTEIN ASSEMBLY FACTOR BAME"/>
    <property type="match status" value="1"/>
</dbReference>
<keyword evidence="1" id="KW-0732">Signal</keyword>
<dbReference type="Gene3D" id="3.30.1450.10">
    <property type="match status" value="1"/>
</dbReference>
<feature type="domain" description="Outer membrane protein assembly factor BamE" evidence="4">
    <location>
        <begin position="32"/>
        <end position="104"/>
    </location>
</feature>
<dbReference type="PANTHER" id="PTHR37482:SF1">
    <property type="entry name" value="OUTER MEMBRANE PROTEIN ASSEMBLY FACTOR BAME"/>
    <property type="match status" value="1"/>
</dbReference>
<organism evidence="5 6">
    <name type="scientific">Novosphingobium mangrovi</name>
    <name type="common">ex Hu et al. 2023</name>
    <dbReference type="NCBI Taxonomy" id="2930094"/>
    <lineage>
        <taxon>Bacteria</taxon>
        <taxon>Pseudomonadati</taxon>
        <taxon>Pseudomonadota</taxon>
        <taxon>Alphaproteobacteria</taxon>
        <taxon>Sphingomonadales</taxon>
        <taxon>Sphingomonadaceae</taxon>
        <taxon>Novosphingobium</taxon>
    </lineage>
</organism>
<dbReference type="InterPro" id="IPR007450">
    <property type="entry name" value="BamE_dom"/>
</dbReference>
<evidence type="ECO:0000313" key="6">
    <source>
        <dbReference type="Proteomes" id="UP001162802"/>
    </source>
</evidence>
<evidence type="ECO:0000256" key="2">
    <source>
        <dbReference type="ARBA" id="ARBA00023136"/>
    </source>
</evidence>
<proteinExistence type="predicted"/>
<comment type="caution">
    <text evidence="5">The sequence shown here is derived from an EMBL/GenBank/DDBJ whole genome shotgun (WGS) entry which is preliminary data.</text>
</comment>
<dbReference type="InterPro" id="IPR026592">
    <property type="entry name" value="BamE"/>
</dbReference>
<evidence type="ECO:0000259" key="4">
    <source>
        <dbReference type="Pfam" id="PF04355"/>
    </source>
</evidence>
<keyword evidence="3" id="KW-0998">Cell outer membrane</keyword>
<dbReference type="Pfam" id="PF04355">
    <property type="entry name" value="BamE"/>
    <property type="match status" value="1"/>
</dbReference>
<dbReference type="Proteomes" id="UP001162802">
    <property type="component" value="Unassembled WGS sequence"/>
</dbReference>
<dbReference type="RefSeq" id="WP_226638262.1">
    <property type="nucleotide sequence ID" value="NZ_JALHAT010000065.1"/>
</dbReference>
<keyword evidence="6" id="KW-1185">Reference proteome</keyword>
<dbReference type="EMBL" id="JALHAT010000065">
    <property type="protein sequence ID" value="MCJ1962831.1"/>
    <property type="molecule type" value="Genomic_DNA"/>
</dbReference>
<dbReference type="InterPro" id="IPR037873">
    <property type="entry name" value="BamE-like"/>
</dbReference>
<accession>A0ABT0AI08</accession>
<name>A0ABT0AI08_9SPHN</name>